<evidence type="ECO:0000313" key="5">
    <source>
        <dbReference type="Proteomes" id="UP000323166"/>
    </source>
</evidence>
<feature type="domain" description="TsaA-like" evidence="3">
    <location>
        <begin position="5"/>
        <end position="136"/>
    </location>
</feature>
<dbReference type="InterPro" id="IPR023370">
    <property type="entry name" value="TrmO-like_N"/>
</dbReference>
<dbReference type="AlphaFoldDB" id="A0A5S4ZQ71"/>
<accession>A0A5S4ZQ71</accession>
<keyword evidence="4" id="KW-0489">Methyltransferase</keyword>
<dbReference type="InterPro" id="IPR036413">
    <property type="entry name" value="YaeB-like_sf"/>
</dbReference>
<evidence type="ECO:0000259" key="3">
    <source>
        <dbReference type="PROSITE" id="PS51668"/>
    </source>
</evidence>
<dbReference type="InterPro" id="IPR040372">
    <property type="entry name" value="YaeB-like"/>
</dbReference>
<dbReference type="InterPro" id="IPR036414">
    <property type="entry name" value="YaeB_N_sf"/>
</dbReference>
<dbReference type="CDD" id="cd09281">
    <property type="entry name" value="UPF0066"/>
    <property type="match status" value="1"/>
</dbReference>
<dbReference type="PANTHER" id="PTHR12818:SF0">
    <property type="entry name" value="TRNA (ADENINE(37)-N6)-METHYLTRANSFERASE"/>
    <property type="match status" value="1"/>
</dbReference>
<name>A0A5S4ZQ71_9FIRM</name>
<dbReference type="EMBL" id="VNHM01000012">
    <property type="protein sequence ID" value="TYO94744.1"/>
    <property type="molecule type" value="Genomic_DNA"/>
</dbReference>
<gene>
    <name evidence="4" type="ORF">LX24_02213</name>
</gene>
<evidence type="ECO:0000256" key="2">
    <source>
        <dbReference type="ARBA" id="ARBA00033753"/>
    </source>
</evidence>
<dbReference type="Proteomes" id="UP000323166">
    <property type="component" value="Unassembled WGS sequence"/>
</dbReference>
<dbReference type="InterPro" id="IPR023368">
    <property type="entry name" value="UPF0066_cons_site"/>
</dbReference>
<sequence length="166" mass="18557">MVIQYQPIGTIHSDHKTPRGTPIQAALAGKAKGYIDLNPDYVPGLRDLDGFSHLILIYHFHLSRGWSLTVKPFLEDVEHGVFATRAPKRPNPIGLSVVRLESIEGNILHISEVDVVDGTPLLDIKPFAPPFDHRDNCSIGWMKGKIDNSDRHHADERFCSYPSTGR</sequence>
<dbReference type="PROSITE" id="PS01318">
    <property type="entry name" value="TSAA_1"/>
    <property type="match status" value="1"/>
</dbReference>
<dbReference type="Pfam" id="PF01980">
    <property type="entry name" value="TrmO_N"/>
    <property type="match status" value="1"/>
</dbReference>
<keyword evidence="5" id="KW-1185">Reference proteome</keyword>
<dbReference type="SUPFAM" id="SSF118196">
    <property type="entry name" value="YaeB-like"/>
    <property type="match status" value="1"/>
</dbReference>
<dbReference type="NCBIfam" id="TIGR00104">
    <property type="entry name" value="tRNA_TsaA"/>
    <property type="match status" value="1"/>
</dbReference>
<reference evidence="4 5" key="1">
    <citation type="submission" date="2019-07" db="EMBL/GenBank/DDBJ databases">
        <title>Genomic Encyclopedia of Type Strains, Phase I: the one thousand microbial genomes (KMG-I) project.</title>
        <authorList>
            <person name="Kyrpides N."/>
        </authorList>
    </citation>
    <scope>NUCLEOTIDE SEQUENCE [LARGE SCALE GENOMIC DNA]</scope>
    <source>
        <strain evidence="4 5">DSM 6562</strain>
    </source>
</reference>
<dbReference type="RefSeq" id="WP_166512199.1">
    <property type="nucleotide sequence ID" value="NZ_VNHM01000012.1"/>
</dbReference>
<dbReference type="PANTHER" id="PTHR12818">
    <property type="entry name" value="TRNA (ADENINE(37)-N6)-METHYLTRANSFERASE"/>
    <property type="match status" value="1"/>
</dbReference>
<evidence type="ECO:0000256" key="1">
    <source>
        <dbReference type="ARBA" id="ARBA00022691"/>
    </source>
</evidence>
<proteinExistence type="inferred from homology"/>
<protein>
    <submittedName>
        <fullName evidence="4">tRNA-Thr(GGU) m(6)t(6)A37 methyltransferase TsaA</fullName>
    </submittedName>
</protein>
<comment type="caution">
    <text evidence="4">The sequence shown here is derived from an EMBL/GenBank/DDBJ whole genome shotgun (WGS) entry which is preliminary data.</text>
</comment>
<organism evidence="4 5">
    <name type="scientific">Desulfallas thermosapovorans DSM 6562</name>
    <dbReference type="NCBI Taxonomy" id="1121431"/>
    <lineage>
        <taxon>Bacteria</taxon>
        <taxon>Bacillati</taxon>
        <taxon>Bacillota</taxon>
        <taxon>Clostridia</taxon>
        <taxon>Eubacteriales</taxon>
        <taxon>Desulfallaceae</taxon>
        <taxon>Desulfallas</taxon>
    </lineage>
</organism>
<dbReference type="PROSITE" id="PS51668">
    <property type="entry name" value="TSAA_2"/>
    <property type="match status" value="1"/>
</dbReference>
<keyword evidence="4" id="KW-0808">Transferase</keyword>
<comment type="similarity">
    <text evidence="2">Belongs to the tRNA methyltransferase O family.</text>
</comment>
<evidence type="ECO:0000313" key="4">
    <source>
        <dbReference type="EMBL" id="TYO94744.1"/>
    </source>
</evidence>
<dbReference type="Gene3D" id="2.40.30.70">
    <property type="entry name" value="YaeB-like"/>
    <property type="match status" value="1"/>
</dbReference>
<dbReference type="GO" id="GO:0008168">
    <property type="term" value="F:methyltransferase activity"/>
    <property type="evidence" value="ECO:0007669"/>
    <property type="project" value="UniProtKB-KW"/>
</dbReference>
<keyword evidence="1" id="KW-0949">S-adenosyl-L-methionine</keyword>
<dbReference type="GO" id="GO:0032259">
    <property type="term" value="P:methylation"/>
    <property type="evidence" value="ECO:0007669"/>
    <property type="project" value="UniProtKB-KW"/>
</dbReference>